<keyword evidence="3" id="KW-0560">Oxidoreductase</keyword>
<accession>A0A4V1IVM5</accession>
<dbReference type="Proteomes" id="UP000271241">
    <property type="component" value="Unassembled WGS sequence"/>
</dbReference>
<keyword evidence="2" id="KW-0521">NADP</keyword>
<dbReference type="PANTHER" id="PTHR42901">
    <property type="entry name" value="ALCOHOL DEHYDROGENASE"/>
    <property type="match status" value="1"/>
</dbReference>
<name>A0A4V1IVM5_9FUNG</name>
<dbReference type="InterPro" id="IPR020904">
    <property type="entry name" value="Sc_DH/Rdtase_CS"/>
</dbReference>
<dbReference type="EMBL" id="KZ993610">
    <property type="protein sequence ID" value="RKP04579.1"/>
    <property type="molecule type" value="Genomic_DNA"/>
</dbReference>
<reference evidence="7" key="1">
    <citation type="journal article" date="2018" name="Nat. Microbiol.">
        <title>Leveraging single-cell genomics to expand the fungal tree of life.</title>
        <authorList>
            <person name="Ahrendt S.R."/>
            <person name="Quandt C.A."/>
            <person name="Ciobanu D."/>
            <person name="Clum A."/>
            <person name="Salamov A."/>
            <person name="Andreopoulos B."/>
            <person name="Cheng J.F."/>
            <person name="Woyke T."/>
            <person name="Pelin A."/>
            <person name="Henrissat B."/>
            <person name="Reynolds N.K."/>
            <person name="Benny G.L."/>
            <person name="Smith M.E."/>
            <person name="James T.Y."/>
            <person name="Grigoriev I.V."/>
        </authorList>
    </citation>
    <scope>NUCLEOTIDE SEQUENCE [LARGE SCALE GENOMIC DNA]</scope>
    <source>
        <strain evidence="7">RSA 1356</strain>
    </source>
</reference>
<protein>
    <recommendedName>
        <fullName evidence="5">Ketoreductase domain-containing protein</fullName>
    </recommendedName>
</protein>
<dbReference type="InterPro" id="IPR036291">
    <property type="entry name" value="NAD(P)-bd_dom_sf"/>
</dbReference>
<feature type="domain" description="Ketoreductase" evidence="5">
    <location>
        <begin position="7"/>
        <end position="194"/>
    </location>
</feature>
<dbReference type="SMART" id="SM00822">
    <property type="entry name" value="PKS_KR"/>
    <property type="match status" value="1"/>
</dbReference>
<dbReference type="PRINTS" id="PR00080">
    <property type="entry name" value="SDRFAMILY"/>
</dbReference>
<dbReference type="InterPro" id="IPR057326">
    <property type="entry name" value="KR_dom"/>
</dbReference>
<evidence type="ECO:0000313" key="7">
    <source>
        <dbReference type="Proteomes" id="UP000271241"/>
    </source>
</evidence>
<dbReference type="PANTHER" id="PTHR42901:SF1">
    <property type="entry name" value="ALCOHOL DEHYDROGENASE"/>
    <property type="match status" value="1"/>
</dbReference>
<evidence type="ECO:0000256" key="3">
    <source>
        <dbReference type="ARBA" id="ARBA00023002"/>
    </source>
</evidence>
<dbReference type="FunFam" id="3.40.50.720:FF:000047">
    <property type="entry name" value="NADP-dependent L-serine/L-allo-threonine dehydrogenase"/>
    <property type="match status" value="1"/>
</dbReference>
<comment type="similarity">
    <text evidence="1 4">Belongs to the short-chain dehydrogenases/reductases (SDR) family.</text>
</comment>
<dbReference type="Gene3D" id="3.40.50.720">
    <property type="entry name" value="NAD(P)-binding Rossmann-like Domain"/>
    <property type="match status" value="1"/>
</dbReference>
<dbReference type="AlphaFoldDB" id="A0A4V1IVM5"/>
<gene>
    <name evidence="6" type="ORF">THASP1DRAFT_33638</name>
</gene>
<organism evidence="6 7">
    <name type="scientific">Thamnocephalis sphaerospora</name>
    <dbReference type="NCBI Taxonomy" id="78915"/>
    <lineage>
        <taxon>Eukaryota</taxon>
        <taxon>Fungi</taxon>
        <taxon>Fungi incertae sedis</taxon>
        <taxon>Zoopagomycota</taxon>
        <taxon>Zoopagomycotina</taxon>
        <taxon>Zoopagomycetes</taxon>
        <taxon>Zoopagales</taxon>
        <taxon>Sigmoideomycetaceae</taxon>
        <taxon>Thamnocephalis</taxon>
    </lineage>
</organism>
<dbReference type="SUPFAM" id="SSF51735">
    <property type="entry name" value="NAD(P)-binding Rossmann-fold domains"/>
    <property type="match status" value="1"/>
</dbReference>
<proteinExistence type="inferred from homology"/>
<evidence type="ECO:0000256" key="4">
    <source>
        <dbReference type="RuleBase" id="RU000363"/>
    </source>
</evidence>
<evidence type="ECO:0000313" key="6">
    <source>
        <dbReference type="EMBL" id="RKP04579.1"/>
    </source>
</evidence>
<dbReference type="Pfam" id="PF00106">
    <property type="entry name" value="adh_short"/>
    <property type="match status" value="1"/>
</dbReference>
<dbReference type="GO" id="GO:0016616">
    <property type="term" value="F:oxidoreductase activity, acting on the CH-OH group of donors, NAD or NADP as acceptor"/>
    <property type="evidence" value="ECO:0007669"/>
    <property type="project" value="UniProtKB-ARBA"/>
</dbReference>
<keyword evidence="7" id="KW-1185">Reference proteome</keyword>
<dbReference type="OrthoDB" id="6251714at2759"/>
<evidence type="ECO:0000259" key="5">
    <source>
        <dbReference type="SMART" id="SM00822"/>
    </source>
</evidence>
<sequence length="260" mass="27894">MTRLAGKSVFITGASAGIGKSCAHEFAKAGANLVLTARRLDRLELLRQEIVAAYPNAVVHCAQLDVRDAQAVEKVVASLPATVSNVEVVVNNAGLVRGLDRTEDVALENVDLMLDTNVKGPLNVLRALLPGMRERQSGHIINVGSIAGIEAYPGGSVYCATKHALNAITQVLRHELMDTPIRVSEIKPGLVETEFSVVRFNGDQARADQVYEGMTPLTGQDIAEIAVFIATRPQHVQIADVLVVATDQASATKCHRRPPH</sequence>
<dbReference type="PROSITE" id="PS00061">
    <property type="entry name" value="ADH_SHORT"/>
    <property type="match status" value="1"/>
</dbReference>
<dbReference type="InterPro" id="IPR002347">
    <property type="entry name" value="SDR_fam"/>
</dbReference>
<dbReference type="STRING" id="78915.A0A4V1IVM5"/>
<evidence type="ECO:0000256" key="1">
    <source>
        <dbReference type="ARBA" id="ARBA00006484"/>
    </source>
</evidence>
<evidence type="ECO:0000256" key="2">
    <source>
        <dbReference type="ARBA" id="ARBA00022857"/>
    </source>
</evidence>
<dbReference type="PRINTS" id="PR00081">
    <property type="entry name" value="GDHRDH"/>
</dbReference>